<dbReference type="GO" id="GO:0016887">
    <property type="term" value="F:ATP hydrolysis activity"/>
    <property type="evidence" value="ECO:0007669"/>
    <property type="project" value="InterPro"/>
</dbReference>
<protein>
    <submittedName>
        <fullName evidence="3">Cell division protein ZapE</fullName>
    </submittedName>
</protein>
<keyword evidence="4" id="KW-1185">Reference proteome</keyword>
<dbReference type="RefSeq" id="WP_106232333.1">
    <property type="nucleotide sequence ID" value="NZ_PVTM01000019.1"/>
</dbReference>
<keyword evidence="3" id="KW-0132">Cell division</keyword>
<dbReference type="NCBIfam" id="NF040713">
    <property type="entry name" value="ZapE"/>
    <property type="match status" value="1"/>
</dbReference>
<sequence>MDGEPQAMRASSSPRDAYRQAVEQAGFASDEAQWRAVGHLEACFHALQEAGSGNTAAAIPGVYLWGPVGRGKTWLMDGFHRHLRVPSRRLHFHHFMRWVHRRQFQLSGTDDPLTALARELGDEIRVLCLDELFVSDIADAMILGRLLSALFDHGVTLVCTSNQAPGQLYADGFNRERFLPAIAAIERHMRVVELDGGQDHRLHPGQAHPRYWVARPGEPSVLVEVFERLRHGERVSDGPVELGHRAIPVVRRSESVLWCRYADLCEQPLAALDFIALGDRFTHVLLSDVPSLGGGQQAGRIAQGTEDGVARVEAGQRDFPELTRQDDGVRRFIALVDECYDRRIPLYLEAEVALGELYPHGYLAFPFRRVVSRLQEMQLERFGRRRQEEGRHGGAR</sequence>
<dbReference type="InterPro" id="IPR027417">
    <property type="entry name" value="P-loop_NTPase"/>
</dbReference>
<proteinExistence type="predicted"/>
<dbReference type="AlphaFoldDB" id="A0A2T0VC78"/>
<dbReference type="GO" id="GO:0005737">
    <property type="term" value="C:cytoplasm"/>
    <property type="evidence" value="ECO:0007669"/>
    <property type="project" value="TreeGrafter"/>
</dbReference>
<dbReference type="EMBL" id="PVTM01000019">
    <property type="protein sequence ID" value="PRY67800.1"/>
    <property type="molecule type" value="Genomic_DNA"/>
</dbReference>
<dbReference type="PANTHER" id="PTHR12169">
    <property type="entry name" value="ATPASE N2B"/>
    <property type="match status" value="1"/>
</dbReference>
<dbReference type="Proteomes" id="UP000239896">
    <property type="component" value="Unassembled WGS sequence"/>
</dbReference>
<dbReference type="GO" id="GO:0032153">
    <property type="term" value="C:cell division site"/>
    <property type="evidence" value="ECO:0007669"/>
    <property type="project" value="TreeGrafter"/>
</dbReference>
<gene>
    <name evidence="3" type="ORF">BCL64_11926</name>
</gene>
<dbReference type="GO" id="GO:0051301">
    <property type="term" value="P:cell division"/>
    <property type="evidence" value="ECO:0007669"/>
    <property type="project" value="UniProtKB-KW"/>
</dbReference>
<evidence type="ECO:0000313" key="3">
    <source>
        <dbReference type="EMBL" id="PRY67800.1"/>
    </source>
</evidence>
<evidence type="ECO:0000256" key="1">
    <source>
        <dbReference type="ARBA" id="ARBA00022741"/>
    </source>
</evidence>
<keyword evidence="3" id="KW-0131">Cell cycle</keyword>
<evidence type="ECO:0000256" key="2">
    <source>
        <dbReference type="ARBA" id="ARBA00022840"/>
    </source>
</evidence>
<dbReference type="InterPro" id="IPR005654">
    <property type="entry name" value="ATPase_AFG1-like"/>
</dbReference>
<reference evidence="3 4" key="1">
    <citation type="submission" date="2018-03" db="EMBL/GenBank/DDBJ databases">
        <title>Comparative analysis of microorganisms from saline springs in Andes Mountain Range, Colombia.</title>
        <authorList>
            <person name="Rubin E."/>
        </authorList>
    </citation>
    <scope>NUCLEOTIDE SEQUENCE [LARGE SCALE GENOMIC DNA]</scope>
    <source>
        <strain evidence="3 4">USBA 854</strain>
    </source>
</reference>
<comment type="caution">
    <text evidence="3">The sequence shown here is derived from an EMBL/GenBank/DDBJ whole genome shotgun (WGS) entry which is preliminary data.</text>
</comment>
<name>A0A2T0VC78_9GAMM</name>
<organism evidence="3 4">
    <name type="scientific">Halomonas ventosae</name>
    <dbReference type="NCBI Taxonomy" id="229007"/>
    <lineage>
        <taxon>Bacteria</taxon>
        <taxon>Pseudomonadati</taxon>
        <taxon>Pseudomonadota</taxon>
        <taxon>Gammaproteobacteria</taxon>
        <taxon>Oceanospirillales</taxon>
        <taxon>Halomonadaceae</taxon>
        <taxon>Halomonas</taxon>
    </lineage>
</organism>
<dbReference type="SUPFAM" id="SSF52540">
    <property type="entry name" value="P-loop containing nucleoside triphosphate hydrolases"/>
    <property type="match status" value="1"/>
</dbReference>
<dbReference type="PANTHER" id="PTHR12169:SF6">
    <property type="entry name" value="AFG1-LIKE ATPASE"/>
    <property type="match status" value="1"/>
</dbReference>
<accession>A0A2T0VC78</accession>
<dbReference type="Pfam" id="PF03969">
    <property type="entry name" value="AFG1_ATPase"/>
    <property type="match status" value="2"/>
</dbReference>
<evidence type="ECO:0000313" key="4">
    <source>
        <dbReference type="Proteomes" id="UP000239896"/>
    </source>
</evidence>
<dbReference type="Gene3D" id="3.40.50.300">
    <property type="entry name" value="P-loop containing nucleotide triphosphate hydrolases"/>
    <property type="match status" value="1"/>
</dbReference>
<dbReference type="CDD" id="cd00267">
    <property type="entry name" value="ABC_ATPase"/>
    <property type="match status" value="1"/>
</dbReference>
<dbReference type="GO" id="GO:0005524">
    <property type="term" value="F:ATP binding"/>
    <property type="evidence" value="ECO:0007669"/>
    <property type="project" value="UniProtKB-KW"/>
</dbReference>
<keyword evidence="2" id="KW-0067">ATP-binding</keyword>
<keyword evidence="1" id="KW-0547">Nucleotide-binding</keyword>